<proteinExistence type="predicted"/>
<evidence type="ECO:0008006" key="6">
    <source>
        <dbReference type="Google" id="ProtNLM"/>
    </source>
</evidence>
<gene>
    <name evidence="4" type="ORF">B0T17DRAFT_509996</name>
</gene>
<name>A0AA40BYE5_9PEZI</name>
<dbReference type="GO" id="GO:0000981">
    <property type="term" value="F:DNA-binding transcription factor activity, RNA polymerase II-specific"/>
    <property type="evidence" value="ECO:0007669"/>
    <property type="project" value="InterPro"/>
</dbReference>
<protein>
    <recommendedName>
        <fullName evidence="6">Zn(2)-C6 fungal-type domain-containing protein</fullName>
    </recommendedName>
</protein>
<feature type="region of interest" description="Disordered" evidence="2">
    <location>
        <begin position="1"/>
        <end position="33"/>
    </location>
</feature>
<organism evidence="4 5">
    <name type="scientific">Bombardia bombarda</name>
    <dbReference type="NCBI Taxonomy" id="252184"/>
    <lineage>
        <taxon>Eukaryota</taxon>
        <taxon>Fungi</taxon>
        <taxon>Dikarya</taxon>
        <taxon>Ascomycota</taxon>
        <taxon>Pezizomycotina</taxon>
        <taxon>Sordariomycetes</taxon>
        <taxon>Sordariomycetidae</taxon>
        <taxon>Sordariales</taxon>
        <taxon>Lasiosphaeriaceae</taxon>
        <taxon>Bombardia</taxon>
    </lineage>
</organism>
<keyword evidence="5" id="KW-1185">Reference proteome</keyword>
<dbReference type="PANTHER" id="PTHR35392:SF3">
    <property type="entry name" value="ZN(2)-C6 FUNGAL-TYPE DOMAIN-CONTAINING PROTEIN"/>
    <property type="match status" value="1"/>
</dbReference>
<dbReference type="InterPro" id="IPR052973">
    <property type="entry name" value="Fungal_sec-metab_reg_TF"/>
</dbReference>
<evidence type="ECO:0000256" key="1">
    <source>
        <dbReference type="ARBA" id="ARBA00023242"/>
    </source>
</evidence>
<evidence type="ECO:0000256" key="3">
    <source>
        <dbReference type="SAM" id="Phobius"/>
    </source>
</evidence>
<feature type="transmembrane region" description="Helical" evidence="3">
    <location>
        <begin position="687"/>
        <end position="705"/>
    </location>
</feature>
<dbReference type="PANTHER" id="PTHR35392">
    <property type="entry name" value="ZN(II)2CYS6 TRANSCRIPTION FACTOR (EUROFUNG)-RELATED-RELATED"/>
    <property type="match status" value="1"/>
</dbReference>
<feature type="compositionally biased region" description="Polar residues" evidence="2">
    <location>
        <begin position="129"/>
        <end position="138"/>
    </location>
</feature>
<dbReference type="GO" id="GO:0008270">
    <property type="term" value="F:zinc ion binding"/>
    <property type="evidence" value="ECO:0007669"/>
    <property type="project" value="InterPro"/>
</dbReference>
<reference evidence="4" key="1">
    <citation type="submission" date="2023-06" db="EMBL/GenBank/DDBJ databases">
        <title>Genome-scale phylogeny and comparative genomics of the fungal order Sordariales.</title>
        <authorList>
            <consortium name="Lawrence Berkeley National Laboratory"/>
            <person name="Hensen N."/>
            <person name="Bonometti L."/>
            <person name="Westerberg I."/>
            <person name="Brannstrom I.O."/>
            <person name="Guillou S."/>
            <person name="Cros-Aarteil S."/>
            <person name="Calhoun S."/>
            <person name="Haridas S."/>
            <person name="Kuo A."/>
            <person name="Mondo S."/>
            <person name="Pangilinan J."/>
            <person name="Riley R."/>
            <person name="LaButti K."/>
            <person name="Andreopoulos B."/>
            <person name="Lipzen A."/>
            <person name="Chen C."/>
            <person name="Yanf M."/>
            <person name="Daum C."/>
            <person name="Ng V."/>
            <person name="Clum A."/>
            <person name="Steindorff A."/>
            <person name="Ohm R."/>
            <person name="Martin F."/>
            <person name="Silar P."/>
            <person name="Natvig D."/>
            <person name="Lalanne C."/>
            <person name="Gautier V."/>
            <person name="Ament-velasquez S.L."/>
            <person name="Kruys A."/>
            <person name="Hutchinson M.I."/>
            <person name="Powell A.J."/>
            <person name="Barry K."/>
            <person name="Miller A.N."/>
            <person name="Grigoriev I.V."/>
            <person name="Debuchy R."/>
            <person name="Gladieux P."/>
            <person name="Thoren M.H."/>
            <person name="Johannesson H."/>
        </authorList>
    </citation>
    <scope>NUCLEOTIDE SEQUENCE</scope>
    <source>
        <strain evidence="4">SMH3391-2</strain>
    </source>
</reference>
<accession>A0AA40BYE5</accession>
<keyword evidence="3" id="KW-0472">Membrane</keyword>
<evidence type="ECO:0000313" key="4">
    <source>
        <dbReference type="EMBL" id="KAK0618456.1"/>
    </source>
</evidence>
<feature type="region of interest" description="Disordered" evidence="2">
    <location>
        <begin position="95"/>
        <end position="148"/>
    </location>
</feature>
<dbReference type="Proteomes" id="UP001174934">
    <property type="component" value="Unassembled WGS sequence"/>
</dbReference>
<evidence type="ECO:0000313" key="5">
    <source>
        <dbReference type="Proteomes" id="UP001174934"/>
    </source>
</evidence>
<keyword evidence="3" id="KW-1133">Transmembrane helix</keyword>
<keyword evidence="1" id="KW-0539">Nucleus</keyword>
<sequence>MNNNIRKRRAYSDDDSPAEPVLQGLSHFSPYSPDALSPSADHRYILRQAPQTYVRMDVPLSMILELNHQDSQYYILEQTAAALNIPLPTLLNLSNQQHQSHKRPRLTPSIPMPTPYIDDPNAHDGQEKPSLTSQPNNGGDTGNTGRKPFAVFSEGGFPSGWTGSRIAGCLANFTMCPPCSSYDAQPAYQPIPSTVSYDYGSAGMVVDENMGVPFPTQAQASWGLTPMTSAPMSSAQPALFPCDDPTVVAQYLSNYPPLQPSPVMCVQPATSREVMVYPDTSITNKYDNDADNAHDDSVHAIQGQPQLMTSPVGPSPMPVTYTAELETLSFNPSVDFPGQPQHYGHHQGFEVEGDPDPRYSQQVQTFEVKGEPDMQGRAVVLDLFPHQRTMPARRGPFKDNSQRERTAQTRKIGSCIRCRMQRVRCNLDPQDEKGPCVSCKKMAANTRVYRINCLRWKITDVKLFKPGQVKGYEWTTRWRDSVDDEIKKWASDDSKVIFVTEGYTGRTVTLRVRQFLPQDGDKLDRSWVSDGVKKSVTIPPFAIDDLEAAKSEFDRYIRDPASKIECCRKLLGPPEKLLWRTYCAAMNAAANSSISNKERKLLIGTLDLWMSVRLTTKSFEIIGDEALGMPRNLIDDHNNPLHGKVPLPPVMGAQIDSILIHQLQPHLRRITLEELQRLTQDKRQKNWFVTYLVTFILLHNIALITRHDADYARKHGMKRRFAREENVKEYNLAYFHYCNKGIYPFSAECRDQDLQSLAELDPEAIAFVQYTRKFAAEHKGQWEEMWDGEDYENEYYYLSQLFEPNWQPRTMA</sequence>
<keyword evidence="3" id="KW-0812">Transmembrane</keyword>
<comment type="caution">
    <text evidence="4">The sequence shown here is derived from an EMBL/GenBank/DDBJ whole genome shotgun (WGS) entry which is preliminary data.</text>
</comment>
<evidence type="ECO:0000256" key="2">
    <source>
        <dbReference type="SAM" id="MobiDB-lite"/>
    </source>
</evidence>
<dbReference type="AlphaFoldDB" id="A0AA40BYE5"/>
<dbReference type="EMBL" id="JAULSR010000005">
    <property type="protein sequence ID" value="KAK0618456.1"/>
    <property type="molecule type" value="Genomic_DNA"/>
</dbReference>
<dbReference type="CDD" id="cd00067">
    <property type="entry name" value="GAL4"/>
    <property type="match status" value="1"/>
</dbReference>
<dbReference type="InterPro" id="IPR001138">
    <property type="entry name" value="Zn2Cys6_DnaBD"/>
</dbReference>